<evidence type="ECO:0000313" key="1">
    <source>
        <dbReference type="EMBL" id="CAG8531445.1"/>
    </source>
</evidence>
<accession>A0ACA9LHV1</accession>
<gene>
    <name evidence="1" type="ORF">SPELUC_LOCUS4384</name>
</gene>
<dbReference type="Proteomes" id="UP000789366">
    <property type="component" value="Unassembled WGS sequence"/>
</dbReference>
<sequence>MPEASESNKYREKEGSQEESRPENELKDVISEVDDVNMLVEDLLIENNPEVQELISNIEEYTYLINQLVITKNALTDKGIIEM</sequence>
<proteinExistence type="predicted"/>
<comment type="caution">
    <text evidence="1">The sequence shown here is derived from an EMBL/GenBank/DDBJ whole genome shotgun (WGS) entry which is preliminary data.</text>
</comment>
<evidence type="ECO:0000313" key="2">
    <source>
        <dbReference type="Proteomes" id="UP000789366"/>
    </source>
</evidence>
<name>A0ACA9LHV1_9GLOM</name>
<reference evidence="1" key="1">
    <citation type="submission" date="2021-06" db="EMBL/GenBank/DDBJ databases">
        <authorList>
            <person name="Kallberg Y."/>
            <person name="Tangrot J."/>
            <person name="Rosling A."/>
        </authorList>
    </citation>
    <scope>NUCLEOTIDE SEQUENCE</scope>
    <source>
        <strain evidence="1">28 12/20/2015</strain>
    </source>
</reference>
<dbReference type="EMBL" id="CAJVPW010003895">
    <property type="protein sequence ID" value="CAG8531445.1"/>
    <property type="molecule type" value="Genomic_DNA"/>
</dbReference>
<organism evidence="1 2">
    <name type="scientific">Cetraspora pellucida</name>
    <dbReference type="NCBI Taxonomy" id="1433469"/>
    <lineage>
        <taxon>Eukaryota</taxon>
        <taxon>Fungi</taxon>
        <taxon>Fungi incertae sedis</taxon>
        <taxon>Mucoromycota</taxon>
        <taxon>Glomeromycotina</taxon>
        <taxon>Glomeromycetes</taxon>
        <taxon>Diversisporales</taxon>
        <taxon>Gigasporaceae</taxon>
        <taxon>Cetraspora</taxon>
    </lineage>
</organism>
<keyword evidence="2" id="KW-1185">Reference proteome</keyword>
<protein>
    <submittedName>
        <fullName evidence="1">8672_t:CDS:1</fullName>
    </submittedName>
</protein>
<feature type="non-terminal residue" evidence="1">
    <location>
        <position position="83"/>
    </location>
</feature>